<name>A0AB34GH64_ESCRO</name>
<evidence type="ECO:0000313" key="4">
    <source>
        <dbReference type="Proteomes" id="UP001159641"/>
    </source>
</evidence>
<dbReference type="Proteomes" id="UP001159641">
    <property type="component" value="Unassembled WGS sequence"/>
</dbReference>
<evidence type="ECO:0000313" key="3">
    <source>
        <dbReference type="EMBL" id="KAJ8779627.1"/>
    </source>
</evidence>
<evidence type="ECO:0000256" key="2">
    <source>
        <dbReference type="SAM" id="MobiDB-lite"/>
    </source>
</evidence>
<feature type="region of interest" description="Disordered" evidence="2">
    <location>
        <begin position="1"/>
        <end position="148"/>
    </location>
</feature>
<keyword evidence="4" id="KW-1185">Reference proteome</keyword>
<gene>
    <name evidence="3" type="ORF">J1605_012511</name>
</gene>
<dbReference type="EMBL" id="JAIQCJ010002214">
    <property type="protein sequence ID" value="KAJ8779627.1"/>
    <property type="molecule type" value="Genomic_DNA"/>
</dbReference>
<accession>A0AB34GH64</accession>
<protein>
    <submittedName>
        <fullName evidence="3">Uncharacterized protein</fullName>
    </submittedName>
</protein>
<feature type="compositionally biased region" description="Low complexity" evidence="2">
    <location>
        <begin position="15"/>
        <end position="26"/>
    </location>
</feature>
<sequence>MGAVGTPETGTPVTAPSRPRLPSAPRGDAPGSTRLVGAQRLRDPGSAPHAPLSLLTPGGRGRCSLRGGEPKEVTKTEASRSILRHSEKPHSSGKHQKTVSYPDVSLEEQEKMDLKTSRELYSHLDPSVSNNSTSKKKPESTTCNLARDTGKVGIDRDAAASSPLIVKDVICEDDNGKIMEEVMRTYVKQQEKLNSILQKKQQLQMEVEMLSSSKAVKELPEE</sequence>
<reference evidence="3 4" key="1">
    <citation type="submission" date="2022-11" db="EMBL/GenBank/DDBJ databases">
        <title>Whole genome sequence of Eschrichtius robustus ER-17-0199.</title>
        <authorList>
            <person name="Bruniche-Olsen A."/>
            <person name="Black A.N."/>
            <person name="Fields C.J."/>
            <person name="Walden K."/>
            <person name="Dewoody J.A."/>
        </authorList>
    </citation>
    <scope>NUCLEOTIDE SEQUENCE [LARGE SCALE GENOMIC DNA]</scope>
    <source>
        <strain evidence="3">ER-17-0199</strain>
        <tissue evidence="3">Blubber</tissue>
    </source>
</reference>
<keyword evidence="1" id="KW-0175">Coiled coil</keyword>
<evidence type="ECO:0000256" key="1">
    <source>
        <dbReference type="SAM" id="Coils"/>
    </source>
</evidence>
<feature type="compositionally biased region" description="Basic and acidic residues" evidence="2">
    <location>
        <begin position="68"/>
        <end position="90"/>
    </location>
</feature>
<proteinExistence type="predicted"/>
<comment type="caution">
    <text evidence="3">The sequence shown here is derived from an EMBL/GenBank/DDBJ whole genome shotgun (WGS) entry which is preliminary data.</text>
</comment>
<organism evidence="3 4">
    <name type="scientific">Eschrichtius robustus</name>
    <name type="common">California gray whale</name>
    <name type="synonym">Eschrichtius gibbosus</name>
    <dbReference type="NCBI Taxonomy" id="9764"/>
    <lineage>
        <taxon>Eukaryota</taxon>
        <taxon>Metazoa</taxon>
        <taxon>Chordata</taxon>
        <taxon>Craniata</taxon>
        <taxon>Vertebrata</taxon>
        <taxon>Euteleostomi</taxon>
        <taxon>Mammalia</taxon>
        <taxon>Eutheria</taxon>
        <taxon>Laurasiatheria</taxon>
        <taxon>Artiodactyla</taxon>
        <taxon>Whippomorpha</taxon>
        <taxon>Cetacea</taxon>
        <taxon>Mysticeti</taxon>
        <taxon>Eschrichtiidae</taxon>
        <taxon>Eschrichtius</taxon>
    </lineage>
</organism>
<feature type="compositionally biased region" description="Basic and acidic residues" evidence="2">
    <location>
        <begin position="108"/>
        <end position="122"/>
    </location>
</feature>
<dbReference type="AlphaFoldDB" id="A0AB34GH64"/>
<feature type="coiled-coil region" evidence="1">
    <location>
        <begin position="186"/>
        <end position="213"/>
    </location>
</feature>